<dbReference type="GO" id="GO:0005902">
    <property type="term" value="C:microvillus"/>
    <property type="evidence" value="ECO:0007669"/>
    <property type="project" value="TreeGrafter"/>
</dbReference>
<proteinExistence type="inferred from homology"/>
<dbReference type="SUPFAM" id="SSF50044">
    <property type="entry name" value="SH3-domain"/>
    <property type="match status" value="1"/>
</dbReference>
<evidence type="ECO:0000256" key="1">
    <source>
        <dbReference type="ARBA" id="ARBA00008314"/>
    </source>
</evidence>
<name>A0A3Q3FBI8_9LABR</name>
<keyword evidence="3" id="KW-0597">Phosphoprotein</keyword>
<keyword evidence="9 14" id="KW-0505">Motor protein</keyword>
<evidence type="ECO:0000256" key="6">
    <source>
        <dbReference type="ARBA" id="ARBA00022860"/>
    </source>
</evidence>
<evidence type="ECO:0000256" key="4">
    <source>
        <dbReference type="ARBA" id="ARBA00022741"/>
    </source>
</evidence>
<dbReference type="InterPro" id="IPR010926">
    <property type="entry name" value="Myosin_TH1"/>
</dbReference>
<dbReference type="InterPro" id="IPR036961">
    <property type="entry name" value="Kinesin_motor_dom_sf"/>
</dbReference>
<reference evidence="19" key="2">
    <citation type="submission" date="2025-09" db="UniProtKB">
        <authorList>
            <consortium name="Ensembl"/>
        </authorList>
    </citation>
    <scope>IDENTIFICATION</scope>
</reference>
<evidence type="ECO:0000256" key="11">
    <source>
        <dbReference type="ARBA" id="ARBA00037432"/>
    </source>
</evidence>
<evidence type="ECO:0000256" key="9">
    <source>
        <dbReference type="ARBA" id="ARBA00023175"/>
    </source>
</evidence>
<dbReference type="PROSITE" id="PS51456">
    <property type="entry name" value="MYOSIN_MOTOR"/>
    <property type="match status" value="1"/>
</dbReference>
<dbReference type="PANTHER" id="PTHR13140">
    <property type="entry name" value="MYOSIN"/>
    <property type="match status" value="1"/>
</dbReference>
<keyword evidence="2 13" id="KW-0728">SH3 domain</keyword>
<accession>A0A3Q3FBI8</accession>
<dbReference type="AlphaFoldDB" id="A0A3Q3FBI8"/>
<dbReference type="GO" id="GO:0000146">
    <property type="term" value="F:microfilament motor activity"/>
    <property type="evidence" value="ECO:0007669"/>
    <property type="project" value="TreeGrafter"/>
</dbReference>
<dbReference type="PRINTS" id="PR00452">
    <property type="entry name" value="SH3DOMAIN"/>
</dbReference>
<dbReference type="Pfam" id="PF00063">
    <property type="entry name" value="Myosin_head"/>
    <property type="match status" value="1"/>
</dbReference>
<keyword evidence="20" id="KW-1185">Reference proteome</keyword>
<keyword evidence="7" id="KW-0040">ANK repeat</keyword>
<dbReference type="FunFam" id="1.10.10.820:FF:000001">
    <property type="entry name" value="Myosin heavy chain"/>
    <property type="match status" value="1"/>
</dbReference>
<dbReference type="GO" id="GO:0005737">
    <property type="term" value="C:cytoplasm"/>
    <property type="evidence" value="ECO:0007669"/>
    <property type="project" value="TreeGrafter"/>
</dbReference>
<evidence type="ECO:0000256" key="12">
    <source>
        <dbReference type="ARBA" id="ARBA00040640"/>
    </source>
</evidence>
<dbReference type="PROSITE" id="PS50002">
    <property type="entry name" value="SH3"/>
    <property type="match status" value="1"/>
</dbReference>
<evidence type="ECO:0000256" key="7">
    <source>
        <dbReference type="ARBA" id="ARBA00023043"/>
    </source>
</evidence>
<evidence type="ECO:0000256" key="14">
    <source>
        <dbReference type="PROSITE-ProRule" id="PRU00782"/>
    </source>
</evidence>
<sequence>PYFTDREVELYQGAAQYENPPHIYALADNVYRNMMIDSENQCVIISGESGAGKTVAAKYIMSYVSKVSGGGDKVQHVKDIILQSNPLLEAFGNAKTVRNNNSSRFGKYFEIQFGRGGMKFQNFLLEKSRVISQNPGERNFHIYYQLLEGATSEQRENLGVTTPDYYFYLNQSGTYTVEDVNDKKEFSDTMEAMSVVGLSMDDQDAVLQLVAGILHLGNISFREENNYAVVESQDFLAFPAFLLGIPQDGLCSKLTSRTMDSKWGGKTESISVTLNTEQASFSRDALSKALYTRLFDFLVDCINKAMEKEQEDLTIGVLDIYGFEIFQRNGFEQFCINFVNEKLQQIFIELTLKAEQEEYVQEGIKWSPIEYFNNKVVCDLIESKLNPPGLMSILDDVCATMHAKGEGADQTLLQKLQGQIGSHEHFSSWNKGFIIHHYAGKVSYDVSGFCERNRDVLFNDIIELMQSSEFPFIKALFPENLEAEKKGRPSTASSKIKKQANSLVQTLMKCTPHYIRCIKPNETKKPRDWEETRVKHQVEYLGLRENIRVRRAGYAYRRVFNKFLQRYAILTKESWPKWRGEQRQGVLHLLKSVHMDQDQFQLGKTKVFIKAPESLFLLEEMRERKYNGYARVIQKAWRKHIAVRKFVKMREEASDVLLNKKERRRNSINRNFVGDYIGMDNHPEVRQFVGRRERIDFADVVVKYDRRFRTVKRDLVLTPKFLYLIGREKVKQGPDKGQIQEVLKRKIELNKIQSVSLSTLQDDLFIVHEEEYDSVLQSVFKTEFLSLLVKRYQEKSDQKLVLKFNNLLEFKVKKGGWGPFSSSGSRQIQFQGGDGDEAILKPSGKVLQVSIGPGLPKNSTPPSRKGGAPRGGSTSSRHSLLRQQSNMEQPSLPRLQSQRRHDHQAQQQHDMGFMEVPDQGAAGLQRRMSKDVKPLPGVGRPKPAPRPKPRSPQCKALYAYDAQDTDELSFNADDVIEILTEDPSGWWFGRLRGREGMFPGNYVEKI</sequence>
<evidence type="ECO:0000259" key="18">
    <source>
        <dbReference type="PROSITE" id="PS51757"/>
    </source>
</evidence>
<evidence type="ECO:0000256" key="5">
    <source>
        <dbReference type="ARBA" id="ARBA00022840"/>
    </source>
</evidence>
<dbReference type="Gene3D" id="1.20.5.4820">
    <property type="match status" value="1"/>
</dbReference>
<comment type="similarity">
    <text evidence="1 14">Belongs to the TRAFAC class myosin-kinesin ATPase superfamily. Myosin family.</text>
</comment>
<feature type="domain" description="SH3" evidence="16">
    <location>
        <begin position="949"/>
        <end position="1006"/>
    </location>
</feature>
<feature type="region of interest" description="Disordered" evidence="15">
    <location>
        <begin position="849"/>
        <end position="907"/>
    </location>
</feature>
<dbReference type="Proteomes" id="UP000261660">
    <property type="component" value="Unplaced"/>
</dbReference>
<feature type="region of interest" description="Actin-binding" evidence="14">
    <location>
        <begin position="500"/>
        <end position="522"/>
    </location>
</feature>
<keyword evidence="10 14" id="KW-0009">Actin-binding</keyword>
<feature type="region of interest" description="Disordered" evidence="15">
    <location>
        <begin position="922"/>
        <end position="952"/>
    </location>
</feature>
<dbReference type="InterPro" id="IPR036028">
    <property type="entry name" value="SH3-like_dom_sf"/>
</dbReference>
<dbReference type="Gene3D" id="1.20.58.530">
    <property type="match status" value="1"/>
</dbReference>
<dbReference type="Gene3D" id="3.40.850.10">
    <property type="entry name" value="Kinesin motor domain"/>
    <property type="match status" value="1"/>
</dbReference>
<dbReference type="FunFam" id="1.20.58.530:FF:000007">
    <property type="entry name" value="Myosin IE"/>
    <property type="match status" value="1"/>
</dbReference>
<dbReference type="InterPro" id="IPR001452">
    <property type="entry name" value="SH3_domain"/>
</dbReference>
<dbReference type="InterPro" id="IPR027417">
    <property type="entry name" value="P-loop_NTPase"/>
</dbReference>
<dbReference type="GO" id="GO:0007015">
    <property type="term" value="P:actin filament organization"/>
    <property type="evidence" value="ECO:0007669"/>
    <property type="project" value="TreeGrafter"/>
</dbReference>
<dbReference type="Gene3D" id="1.10.10.820">
    <property type="match status" value="1"/>
</dbReference>
<keyword evidence="8 14" id="KW-0518">Myosin</keyword>
<dbReference type="SUPFAM" id="SSF52540">
    <property type="entry name" value="P-loop containing nucleoside triphosphate hydrolases"/>
    <property type="match status" value="1"/>
</dbReference>
<reference evidence="19" key="1">
    <citation type="submission" date="2025-08" db="UniProtKB">
        <authorList>
            <consortium name="Ensembl"/>
        </authorList>
    </citation>
    <scope>IDENTIFICATION</scope>
</reference>
<dbReference type="Gene3D" id="2.30.30.40">
    <property type="entry name" value="SH3 Domains"/>
    <property type="match status" value="1"/>
</dbReference>
<evidence type="ECO:0000313" key="19">
    <source>
        <dbReference type="Ensembl" id="ENSLBEP00000016432.1"/>
    </source>
</evidence>
<dbReference type="FunFam" id="1.20.5.4820:FF:000004">
    <property type="entry name" value="Myosin IE"/>
    <property type="match status" value="1"/>
</dbReference>
<dbReference type="Gene3D" id="1.20.120.720">
    <property type="entry name" value="Myosin VI head, motor domain, U50 subdomain"/>
    <property type="match status" value="1"/>
</dbReference>
<evidence type="ECO:0000259" key="17">
    <source>
        <dbReference type="PROSITE" id="PS51456"/>
    </source>
</evidence>
<dbReference type="FunFam" id="1.20.120.720:FF:000010">
    <property type="entry name" value="Unconventional myosin-Ie"/>
    <property type="match status" value="1"/>
</dbReference>
<evidence type="ECO:0000256" key="2">
    <source>
        <dbReference type="ARBA" id="ARBA00022443"/>
    </source>
</evidence>
<evidence type="ECO:0000256" key="15">
    <source>
        <dbReference type="SAM" id="MobiDB-lite"/>
    </source>
</evidence>
<keyword evidence="4 14" id="KW-0547">Nucleotide-binding</keyword>
<dbReference type="InterPro" id="IPR001609">
    <property type="entry name" value="Myosin_head_motor_dom-like"/>
</dbReference>
<feature type="compositionally biased region" description="Polar residues" evidence="15">
    <location>
        <begin position="872"/>
        <end position="889"/>
    </location>
</feature>
<dbReference type="Pfam" id="PF06017">
    <property type="entry name" value="Myosin_TH1"/>
    <property type="match status" value="1"/>
</dbReference>
<dbReference type="InterPro" id="IPR035507">
    <property type="entry name" value="Ie/If_SH3"/>
</dbReference>
<evidence type="ECO:0000256" key="13">
    <source>
        <dbReference type="PROSITE-ProRule" id="PRU00192"/>
    </source>
</evidence>
<evidence type="ECO:0000256" key="3">
    <source>
        <dbReference type="ARBA" id="ARBA00022553"/>
    </source>
</evidence>
<dbReference type="InterPro" id="IPR036072">
    <property type="entry name" value="MYSc_Myo1"/>
</dbReference>
<evidence type="ECO:0000256" key="8">
    <source>
        <dbReference type="ARBA" id="ARBA00023123"/>
    </source>
</evidence>
<dbReference type="SMART" id="SM00326">
    <property type="entry name" value="SH3"/>
    <property type="match status" value="1"/>
</dbReference>
<dbReference type="FunFam" id="2.30.30.40:FF:000072">
    <property type="entry name" value="Unconventional Myosin IB"/>
    <property type="match status" value="1"/>
</dbReference>
<feature type="domain" description="TH1" evidence="18">
    <location>
        <begin position="661"/>
        <end position="853"/>
    </location>
</feature>
<dbReference type="Pfam" id="PF14604">
    <property type="entry name" value="SH3_9"/>
    <property type="match status" value="1"/>
</dbReference>
<protein>
    <recommendedName>
        <fullName evidence="12">Osteoclast-stimulating factor 1</fullName>
    </recommendedName>
</protein>
<dbReference type="GeneTree" id="ENSGT00940000165572"/>
<evidence type="ECO:0000259" key="16">
    <source>
        <dbReference type="PROSITE" id="PS50002"/>
    </source>
</evidence>
<organism evidence="19 20">
    <name type="scientific">Labrus bergylta</name>
    <name type="common">ballan wrasse</name>
    <dbReference type="NCBI Taxonomy" id="56723"/>
    <lineage>
        <taxon>Eukaryota</taxon>
        <taxon>Metazoa</taxon>
        <taxon>Chordata</taxon>
        <taxon>Craniata</taxon>
        <taxon>Vertebrata</taxon>
        <taxon>Euteleostomi</taxon>
        <taxon>Actinopterygii</taxon>
        <taxon>Neopterygii</taxon>
        <taxon>Teleostei</taxon>
        <taxon>Neoteleostei</taxon>
        <taxon>Acanthomorphata</taxon>
        <taxon>Eupercaria</taxon>
        <taxon>Labriformes</taxon>
        <taxon>Labridae</taxon>
        <taxon>Labrus</taxon>
    </lineage>
</organism>
<evidence type="ECO:0000313" key="20">
    <source>
        <dbReference type="Proteomes" id="UP000261660"/>
    </source>
</evidence>
<dbReference type="GO" id="GO:0006897">
    <property type="term" value="P:endocytosis"/>
    <property type="evidence" value="ECO:0007669"/>
    <property type="project" value="TreeGrafter"/>
</dbReference>
<keyword evidence="5 14" id="KW-0067">ATP-binding</keyword>
<evidence type="ECO:0000256" key="10">
    <source>
        <dbReference type="ARBA" id="ARBA00023203"/>
    </source>
</evidence>
<dbReference type="PRINTS" id="PR00193">
    <property type="entry name" value="MYOSINHEAVY"/>
</dbReference>
<dbReference type="PROSITE" id="PS51757">
    <property type="entry name" value="TH1"/>
    <property type="match status" value="1"/>
</dbReference>
<dbReference type="GO" id="GO:0016459">
    <property type="term" value="C:myosin complex"/>
    <property type="evidence" value="ECO:0007669"/>
    <property type="project" value="UniProtKB-KW"/>
</dbReference>
<dbReference type="GO" id="GO:0005524">
    <property type="term" value="F:ATP binding"/>
    <property type="evidence" value="ECO:0007669"/>
    <property type="project" value="UniProtKB-UniRule"/>
</dbReference>
<feature type="binding site" evidence="14">
    <location>
        <begin position="47"/>
        <end position="54"/>
    </location>
    <ligand>
        <name>ATP</name>
        <dbReference type="ChEBI" id="CHEBI:30616"/>
    </ligand>
</feature>
<keyword evidence="6" id="KW-0112">Calmodulin-binding</keyword>
<dbReference type="GO" id="GO:0051015">
    <property type="term" value="F:actin filament binding"/>
    <property type="evidence" value="ECO:0007669"/>
    <property type="project" value="TreeGrafter"/>
</dbReference>
<dbReference type="CDD" id="cd11827">
    <property type="entry name" value="SH3_MyoIe_If_like"/>
    <property type="match status" value="1"/>
</dbReference>
<dbReference type="Ensembl" id="ENSLBET00000017371.1">
    <property type="protein sequence ID" value="ENSLBEP00000016432.1"/>
    <property type="gene ID" value="ENSLBEG00000012628.1"/>
</dbReference>
<dbReference type="PANTHER" id="PTHR13140:SF865">
    <property type="entry name" value="MYOSIN IEB"/>
    <property type="match status" value="1"/>
</dbReference>
<dbReference type="GO" id="GO:0005516">
    <property type="term" value="F:calmodulin binding"/>
    <property type="evidence" value="ECO:0007669"/>
    <property type="project" value="UniProtKB-KW"/>
</dbReference>
<comment type="function">
    <text evidence="11">Induces bone resorption, acting probably through a signaling cascade which results in the secretion of factor(s) enhancing osteoclast formation and activity.</text>
</comment>
<dbReference type="CDD" id="cd01378">
    <property type="entry name" value="MYSc_Myo1"/>
    <property type="match status" value="1"/>
</dbReference>
<dbReference type="SMART" id="SM00242">
    <property type="entry name" value="MYSc"/>
    <property type="match status" value="1"/>
</dbReference>
<dbReference type="GO" id="GO:0005886">
    <property type="term" value="C:plasma membrane"/>
    <property type="evidence" value="ECO:0007669"/>
    <property type="project" value="TreeGrafter"/>
</dbReference>
<feature type="domain" description="Myosin motor" evidence="17">
    <location>
        <begin position="1"/>
        <end position="623"/>
    </location>
</feature>